<dbReference type="Pfam" id="PF25989">
    <property type="entry name" value="YknX_C"/>
    <property type="match status" value="1"/>
</dbReference>
<evidence type="ECO:0000256" key="2">
    <source>
        <dbReference type="SAM" id="Coils"/>
    </source>
</evidence>
<feature type="domain" description="YknX-like beta-barrel" evidence="5">
    <location>
        <begin position="198"/>
        <end position="272"/>
    </location>
</feature>
<dbReference type="PANTHER" id="PTHR30469:SF33">
    <property type="entry name" value="SLR1207 PROTEIN"/>
    <property type="match status" value="1"/>
</dbReference>
<evidence type="ECO:0000259" key="5">
    <source>
        <dbReference type="Pfam" id="PF25990"/>
    </source>
</evidence>
<keyword evidence="2" id="KW-0175">Coiled coil</keyword>
<feature type="region of interest" description="Disordered" evidence="3">
    <location>
        <begin position="350"/>
        <end position="378"/>
    </location>
</feature>
<sequence>MLKEKFKPFCNNKAICLLILAVLFLVACGKKNVEKEYEVTTVERGDISLSIEKTGQVVSENEVAVYTTANQRVNKVFFKAGDNVKKGDVVLTFYPVDRNELQRKIQIKSLEVQQKQRDLRNASELKKIGGASAVSVDDARIALQTAQLELSSLREDYALLVDNIKSPVDGVITAMTADENYRVNTETTLFKVSDAKNMKVEVSLTDSEIQNIAVGQRVEISSDALPKGQQIEGTVSQISGVATKNANLDESNTTVSIKLSDPKGLRPGATINAIIYYKESKNILKVPYSAVINESGKYYVFTVGKDNKVTKKEVTVGETDNLYYEISTGLSSGEKIITVVDEALQNGQKIKIADPGKPQKGAKGKGDVKQESFEAPPR</sequence>
<evidence type="ECO:0000259" key="4">
    <source>
        <dbReference type="Pfam" id="PF25989"/>
    </source>
</evidence>
<dbReference type="GO" id="GO:0015562">
    <property type="term" value="F:efflux transmembrane transporter activity"/>
    <property type="evidence" value="ECO:0007669"/>
    <property type="project" value="TreeGrafter"/>
</dbReference>
<dbReference type="OrthoDB" id="95736at2"/>
<proteinExistence type="inferred from homology"/>
<dbReference type="NCBIfam" id="TIGR01730">
    <property type="entry name" value="RND_mfp"/>
    <property type="match status" value="1"/>
</dbReference>
<protein>
    <submittedName>
        <fullName evidence="6">Efflux transporter, RND family, MFP subunit</fullName>
    </submittedName>
</protein>
<feature type="coiled-coil region" evidence="2">
    <location>
        <begin position="98"/>
        <end position="163"/>
    </location>
</feature>
<feature type="compositionally biased region" description="Basic and acidic residues" evidence="3">
    <location>
        <begin position="364"/>
        <end position="378"/>
    </location>
</feature>
<dbReference type="RefSeq" id="WP_036056112.1">
    <property type="nucleotide sequence ID" value="NZ_AP019822.1"/>
</dbReference>
<organism evidence="6 7">
    <name type="scientific">Pseudoleptotrichia goodfellowii</name>
    <dbReference type="NCBI Taxonomy" id="157692"/>
    <lineage>
        <taxon>Bacteria</taxon>
        <taxon>Fusobacteriati</taxon>
        <taxon>Fusobacteriota</taxon>
        <taxon>Fusobacteriia</taxon>
        <taxon>Fusobacteriales</taxon>
        <taxon>Leptotrichiaceae</taxon>
        <taxon>Pseudoleptotrichia</taxon>
    </lineage>
</organism>
<evidence type="ECO:0000256" key="1">
    <source>
        <dbReference type="ARBA" id="ARBA00009477"/>
    </source>
</evidence>
<dbReference type="Pfam" id="PF25990">
    <property type="entry name" value="Beta-barrel_YknX"/>
    <property type="match status" value="1"/>
</dbReference>
<evidence type="ECO:0000313" key="6">
    <source>
        <dbReference type="EMBL" id="BBM36299.1"/>
    </source>
</evidence>
<dbReference type="InterPro" id="IPR006143">
    <property type="entry name" value="RND_pump_MFP"/>
</dbReference>
<dbReference type="KEGG" id="lgo:JCM16774_1231"/>
<dbReference type="PANTHER" id="PTHR30469">
    <property type="entry name" value="MULTIDRUG RESISTANCE PROTEIN MDTA"/>
    <property type="match status" value="1"/>
</dbReference>
<dbReference type="Gene3D" id="2.40.30.170">
    <property type="match status" value="1"/>
</dbReference>
<dbReference type="PROSITE" id="PS51257">
    <property type="entry name" value="PROKAR_LIPOPROTEIN"/>
    <property type="match status" value="1"/>
</dbReference>
<name>A0A510JAE8_9FUSO</name>
<evidence type="ECO:0000256" key="3">
    <source>
        <dbReference type="SAM" id="MobiDB-lite"/>
    </source>
</evidence>
<gene>
    <name evidence="6" type="ORF">JCM16774_1231</name>
</gene>
<dbReference type="EMBL" id="AP019822">
    <property type="protein sequence ID" value="BBM36299.1"/>
    <property type="molecule type" value="Genomic_DNA"/>
</dbReference>
<reference evidence="6 7" key="1">
    <citation type="submission" date="2019-07" db="EMBL/GenBank/DDBJ databases">
        <title>Complete Genome Sequence of Leptotrichia goodfellowii Strain JCM 16774.</title>
        <authorList>
            <person name="Watanabe S."/>
            <person name="Cui L."/>
        </authorList>
    </citation>
    <scope>NUCLEOTIDE SEQUENCE [LARGE SCALE GENOMIC DNA]</scope>
    <source>
        <strain evidence="6 7">JCM16774</strain>
    </source>
</reference>
<dbReference type="SUPFAM" id="SSF111369">
    <property type="entry name" value="HlyD-like secretion proteins"/>
    <property type="match status" value="1"/>
</dbReference>
<comment type="similarity">
    <text evidence="1">Belongs to the membrane fusion protein (MFP) (TC 8.A.1) family.</text>
</comment>
<feature type="domain" description="YknX-like C-terminal permuted SH3-like" evidence="4">
    <location>
        <begin position="284"/>
        <end position="352"/>
    </location>
</feature>
<dbReference type="Proteomes" id="UP000321606">
    <property type="component" value="Chromosome"/>
</dbReference>
<accession>A0A510JAE8</accession>
<dbReference type="AlphaFoldDB" id="A0A510JAE8"/>
<dbReference type="InterPro" id="IPR058636">
    <property type="entry name" value="Beta-barrel_YknX"/>
</dbReference>
<dbReference type="STRING" id="714315.GCA_000516535_01237"/>
<dbReference type="GO" id="GO:1990281">
    <property type="term" value="C:efflux pump complex"/>
    <property type="evidence" value="ECO:0007669"/>
    <property type="project" value="TreeGrafter"/>
</dbReference>
<dbReference type="InterPro" id="IPR058637">
    <property type="entry name" value="YknX-like_C"/>
</dbReference>
<dbReference type="Gene3D" id="2.40.420.20">
    <property type="match status" value="1"/>
</dbReference>
<evidence type="ECO:0000313" key="7">
    <source>
        <dbReference type="Proteomes" id="UP000321606"/>
    </source>
</evidence>